<dbReference type="InterPro" id="IPR013422">
    <property type="entry name" value="CRISPR-assoc_prot_Cas5_N"/>
</dbReference>
<organism evidence="2 3">
    <name type="scientific">Bowdeniella nasicola</name>
    <dbReference type="NCBI Taxonomy" id="208480"/>
    <lineage>
        <taxon>Bacteria</taxon>
        <taxon>Bacillati</taxon>
        <taxon>Actinomycetota</taxon>
        <taxon>Actinomycetes</taxon>
        <taxon>Actinomycetales</taxon>
        <taxon>Actinomycetaceae</taxon>
        <taxon>Bowdeniella</taxon>
    </lineage>
</organism>
<dbReference type="NCBIfam" id="TIGR01868">
    <property type="entry name" value="casD_Cas5e"/>
    <property type="match status" value="1"/>
</dbReference>
<proteinExistence type="predicted"/>
<dbReference type="GO" id="GO:0051607">
    <property type="term" value="P:defense response to virus"/>
    <property type="evidence" value="ECO:0007669"/>
    <property type="project" value="UniProtKB-KW"/>
</dbReference>
<keyword evidence="3" id="KW-1185">Reference proteome</keyword>
<dbReference type="OrthoDB" id="3189549at2"/>
<dbReference type="NCBIfam" id="TIGR02593">
    <property type="entry name" value="CRISPR_cas5"/>
    <property type="match status" value="1"/>
</dbReference>
<evidence type="ECO:0000313" key="2">
    <source>
        <dbReference type="EMBL" id="OKL52914.1"/>
    </source>
</evidence>
<gene>
    <name evidence="2" type="ORF">BSZ39_12350</name>
</gene>
<dbReference type="Pfam" id="PF09704">
    <property type="entry name" value="Cas_Cas5d"/>
    <property type="match status" value="1"/>
</dbReference>
<reference evidence="3" key="1">
    <citation type="submission" date="2016-12" db="EMBL/GenBank/DDBJ databases">
        <authorList>
            <person name="Meng X."/>
        </authorList>
    </citation>
    <scope>NUCLEOTIDE SEQUENCE [LARGE SCALE GENOMIC DNA]</scope>
    <source>
        <strain evidence="3">DSM 19116</strain>
    </source>
</reference>
<dbReference type="EMBL" id="MQVR01000124">
    <property type="protein sequence ID" value="OKL52914.1"/>
    <property type="molecule type" value="Genomic_DNA"/>
</dbReference>
<protein>
    <submittedName>
        <fullName evidence="2">Type I-E CRISPR-associated protein Cas5/CasD</fullName>
    </submittedName>
</protein>
<dbReference type="GO" id="GO:0043571">
    <property type="term" value="P:maintenance of CRISPR repeat elements"/>
    <property type="evidence" value="ECO:0007669"/>
    <property type="project" value="InterPro"/>
</dbReference>
<evidence type="ECO:0000313" key="3">
    <source>
        <dbReference type="Proteomes" id="UP000185628"/>
    </source>
</evidence>
<evidence type="ECO:0000256" key="1">
    <source>
        <dbReference type="ARBA" id="ARBA00023118"/>
    </source>
</evidence>
<dbReference type="Gene3D" id="3.30.70.2660">
    <property type="match status" value="1"/>
</dbReference>
<dbReference type="AlphaFoldDB" id="A0A1Q5PZ71"/>
<keyword evidence="1" id="KW-0051">Antiviral defense</keyword>
<dbReference type="InterPro" id="IPR021124">
    <property type="entry name" value="CRISPR-assoc_prot_Cas5"/>
</dbReference>
<accession>A0A1Q5PZ71</accession>
<dbReference type="GO" id="GO:0003723">
    <property type="term" value="F:RNA binding"/>
    <property type="evidence" value="ECO:0007669"/>
    <property type="project" value="InterPro"/>
</dbReference>
<dbReference type="RefSeq" id="WP_073717615.1">
    <property type="nucleotide sequence ID" value="NZ_MQVR01000124.1"/>
</dbReference>
<dbReference type="InterPro" id="IPR010147">
    <property type="entry name" value="CRISPR-assoc_prot_CasD"/>
</dbReference>
<dbReference type="CDD" id="cd09756">
    <property type="entry name" value="Cas5_I-E"/>
    <property type="match status" value="1"/>
</dbReference>
<name>A0A1Q5PZ71_9ACTO</name>
<dbReference type="Proteomes" id="UP000185628">
    <property type="component" value="Unassembled WGS sequence"/>
</dbReference>
<sequence>MPTLLLRLKGPQQSWGTDSRFRSRQTGIVPSKSGVLGLLAAAQGRPREADLSDLVGLSFAVRVDQPGSLMVDYHTARAPGAKNPNLSHRHYRADAAFMAAVSGPSDLIQGLSEAIDNPAFPLFLGRRSCPVPWDLNAGVFEDETGADLLRDLGRVPWLAAEWYRRKAPTEVRLPIYRDAHRGEQGDTTADVPLSFDPRHRRYATRHVVVDQPVVVDNELGQAPRDPFFDDVKEA</sequence>
<comment type="caution">
    <text evidence="2">The sequence shown here is derived from an EMBL/GenBank/DDBJ whole genome shotgun (WGS) entry which is preliminary data.</text>
</comment>